<dbReference type="AlphaFoldDB" id="A0A9W8CFX9"/>
<keyword evidence="3" id="KW-1185">Reference proteome</keyword>
<feature type="region of interest" description="Disordered" evidence="1">
    <location>
        <begin position="1"/>
        <end position="58"/>
    </location>
</feature>
<comment type="caution">
    <text evidence="2">The sequence shown here is derived from an EMBL/GenBank/DDBJ whole genome shotgun (WGS) entry which is preliminary data.</text>
</comment>
<protein>
    <submittedName>
        <fullName evidence="2">Uncharacterized protein</fullName>
    </submittedName>
</protein>
<sequence>MDRGGADAEVGTARSCPRRPLPPSRRSRQRAQTPSTPVGPPHHADQQPSHPSRSVTHATTLARCRTSHCHLCLDLRRPLPHLTSTPWPRLDLHRSPPPATAPSTARPPR</sequence>
<dbReference type="Proteomes" id="UP001164776">
    <property type="component" value="Unassembled WGS sequence"/>
</dbReference>
<evidence type="ECO:0000256" key="1">
    <source>
        <dbReference type="SAM" id="MobiDB-lite"/>
    </source>
</evidence>
<accession>A0A9W8CFX9</accession>
<feature type="compositionally biased region" description="Polar residues" evidence="1">
    <location>
        <begin position="46"/>
        <end position="58"/>
    </location>
</feature>
<feature type="region of interest" description="Disordered" evidence="1">
    <location>
        <begin position="78"/>
        <end position="109"/>
    </location>
</feature>
<proteinExistence type="predicted"/>
<name>A0A9W8CFX9_9POAL</name>
<organism evidence="2 3">
    <name type="scientific">Paspalum vaginatum</name>
    <name type="common">seashore paspalum</name>
    <dbReference type="NCBI Taxonomy" id="158149"/>
    <lineage>
        <taxon>Eukaryota</taxon>
        <taxon>Viridiplantae</taxon>
        <taxon>Streptophyta</taxon>
        <taxon>Embryophyta</taxon>
        <taxon>Tracheophyta</taxon>
        <taxon>Spermatophyta</taxon>
        <taxon>Magnoliopsida</taxon>
        <taxon>Liliopsida</taxon>
        <taxon>Poales</taxon>
        <taxon>Poaceae</taxon>
        <taxon>PACMAD clade</taxon>
        <taxon>Panicoideae</taxon>
        <taxon>Andropogonodae</taxon>
        <taxon>Paspaleae</taxon>
        <taxon>Paspalinae</taxon>
        <taxon>Paspalum</taxon>
    </lineage>
</organism>
<feature type="compositionally biased region" description="Pro residues" evidence="1">
    <location>
        <begin position="95"/>
        <end position="109"/>
    </location>
</feature>
<dbReference type="EMBL" id="MU629491">
    <property type="protein sequence ID" value="KAJ1256690.1"/>
    <property type="molecule type" value="Genomic_DNA"/>
</dbReference>
<reference evidence="2 3" key="1">
    <citation type="submission" date="2022-10" db="EMBL/GenBank/DDBJ databases">
        <title>WGS assembly of Paspalum vaginatum 540-79.</title>
        <authorList>
            <person name="Sun G."/>
            <person name="Wase N."/>
            <person name="Shu S."/>
            <person name="Jenkins J."/>
            <person name="Zhou B."/>
            <person name="Torres-Rodriguez J."/>
            <person name="Chen C."/>
            <person name="Sandor L."/>
            <person name="Plott C."/>
            <person name="Yoshinga Y."/>
            <person name="Daum C."/>
            <person name="Qi P."/>
            <person name="Barry K."/>
            <person name="Lipzen A."/>
            <person name="Berry L."/>
            <person name="Pedersen C."/>
            <person name="Gottilla T."/>
            <person name="Foltz A."/>
            <person name="Yu H."/>
            <person name="O'Malley R."/>
            <person name="Zhang C."/>
            <person name="Devos K."/>
            <person name="Sigmon B."/>
            <person name="Yu B."/>
            <person name="Obata T."/>
            <person name="Schmutz J."/>
            <person name="Schnable J."/>
        </authorList>
    </citation>
    <scope>NUCLEOTIDE SEQUENCE [LARGE SCALE GENOMIC DNA]</scope>
    <source>
        <strain evidence="3">cv. 540-79</strain>
    </source>
</reference>
<evidence type="ECO:0000313" key="2">
    <source>
        <dbReference type="EMBL" id="KAJ1256690.1"/>
    </source>
</evidence>
<gene>
    <name evidence="2" type="ORF">BS78_K332700</name>
</gene>
<evidence type="ECO:0000313" key="3">
    <source>
        <dbReference type="Proteomes" id="UP001164776"/>
    </source>
</evidence>